<dbReference type="EMBL" id="CADCVX010000540">
    <property type="protein sequence ID" value="CAA9532580.1"/>
    <property type="molecule type" value="Genomic_DNA"/>
</dbReference>
<feature type="transmembrane region" description="Helical" evidence="1">
    <location>
        <begin position="52"/>
        <end position="76"/>
    </location>
</feature>
<name>A0A6J4TUE5_9SPHN</name>
<sequence length="413" mass="44877">MTPAGPDRHLALDGIRGIAVLGILLLNIFSFANPHAGYINPLAFGGDRPVDIAAWGLGFVLFEGKMRALFSLLFGASMLLVIDRARATGASGADVHFRRMGWLLVFGLAHHLFVWEGDILSQYAIVGALAFVFTSLPDKKLRLWAVGLLAASILMHATTMAGVYGLKASASAPGASPGVRRAYAAVEASFAQPGSADIRRDLAVHRGDYASIVTARAADALGSIQGVLSVYGLETLGLMLAGMLLLRNGFLTGGWNDARYRRWAVRAYLVGIPPLVALAWWNRATGFAPLPTFSTFLAWAEPFRYAVTLGHVAAAMLLLRRFAGNELETRLAAAGRMAFTNYLLTSLVMTSLFYGYGGALYGVLGRAELYLFVLAMWLAILAWSEPWLRRFRYGPFEWAWRSLSRGAAQPMRV</sequence>
<feature type="transmembrane region" description="Helical" evidence="1">
    <location>
        <begin position="143"/>
        <end position="166"/>
    </location>
</feature>
<keyword evidence="1" id="KW-1133">Transmembrane helix</keyword>
<keyword evidence="1" id="KW-0472">Membrane</keyword>
<gene>
    <name evidence="3" type="ORF">AVDCRST_MAG91-3101</name>
</gene>
<accession>A0A6J4TUE5</accession>
<feature type="transmembrane region" description="Helical" evidence="1">
    <location>
        <begin position="302"/>
        <end position="319"/>
    </location>
</feature>
<dbReference type="PANTHER" id="PTHR30590">
    <property type="entry name" value="INNER MEMBRANE PROTEIN"/>
    <property type="match status" value="1"/>
</dbReference>
<reference evidence="3" key="1">
    <citation type="submission" date="2020-02" db="EMBL/GenBank/DDBJ databases">
        <authorList>
            <person name="Meier V. D."/>
        </authorList>
    </citation>
    <scope>NUCLEOTIDE SEQUENCE</scope>
    <source>
        <strain evidence="3">AVDCRST_MAG91</strain>
    </source>
</reference>
<feature type="transmembrane region" description="Helical" evidence="1">
    <location>
        <begin position="119"/>
        <end position="136"/>
    </location>
</feature>
<feature type="transmembrane region" description="Helical" evidence="1">
    <location>
        <begin position="339"/>
        <end position="357"/>
    </location>
</feature>
<proteinExistence type="predicted"/>
<dbReference type="InterPro" id="IPR007349">
    <property type="entry name" value="DUF418"/>
</dbReference>
<protein>
    <recommendedName>
        <fullName evidence="2">DUF418 domain-containing protein</fullName>
    </recommendedName>
</protein>
<feature type="domain" description="DUF418" evidence="2">
    <location>
        <begin position="246"/>
        <end position="405"/>
    </location>
</feature>
<feature type="transmembrane region" description="Helical" evidence="1">
    <location>
        <begin position="230"/>
        <end position="251"/>
    </location>
</feature>
<feature type="transmembrane region" description="Helical" evidence="1">
    <location>
        <begin position="369"/>
        <end position="388"/>
    </location>
</feature>
<feature type="transmembrane region" description="Helical" evidence="1">
    <location>
        <begin position="12"/>
        <end position="32"/>
    </location>
</feature>
<dbReference type="PANTHER" id="PTHR30590:SF2">
    <property type="entry name" value="INNER MEMBRANE PROTEIN"/>
    <property type="match status" value="1"/>
</dbReference>
<feature type="transmembrane region" description="Helical" evidence="1">
    <location>
        <begin position="97"/>
        <end position="113"/>
    </location>
</feature>
<evidence type="ECO:0000256" key="1">
    <source>
        <dbReference type="SAM" id="Phobius"/>
    </source>
</evidence>
<organism evidence="3">
    <name type="scientific">uncultured Sphingomonadaceae bacterium</name>
    <dbReference type="NCBI Taxonomy" id="169976"/>
    <lineage>
        <taxon>Bacteria</taxon>
        <taxon>Pseudomonadati</taxon>
        <taxon>Pseudomonadota</taxon>
        <taxon>Alphaproteobacteria</taxon>
        <taxon>Sphingomonadales</taxon>
        <taxon>Sphingomonadaceae</taxon>
        <taxon>environmental samples</taxon>
    </lineage>
</organism>
<dbReference type="AlphaFoldDB" id="A0A6J4TUE5"/>
<feature type="transmembrane region" description="Helical" evidence="1">
    <location>
        <begin position="263"/>
        <end position="282"/>
    </location>
</feature>
<dbReference type="InterPro" id="IPR052529">
    <property type="entry name" value="Bact_Transport_Assoc"/>
</dbReference>
<dbReference type="Pfam" id="PF04235">
    <property type="entry name" value="DUF418"/>
    <property type="match status" value="1"/>
</dbReference>
<evidence type="ECO:0000259" key="2">
    <source>
        <dbReference type="Pfam" id="PF04235"/>
    </source>
</evidence>
<keyword evidence="1" id="KW-0812">Transmembrane</keyword>
<evidence type="ECO:0000313" key="3">
    <source>
        <dbReference type="EMBL" id="CAA9532580.1"/>
    </source>
</evidence>